<evidence type="ECO:0000313" key="2">
    <source>
        <dbReference type="EMBL" id="QUJ75204.1"/>
    </source>
</evidence>
<gene>
    <name evidence="2" type="ORF">KDD17_09215</name>
</gene>
<dbReference type="InterPro" id="IPR036754">
    <property type="entry name" value="YbaK/aa-tRNA-synt-asso_dom_sf"/>
</dbReference>
<proteinExistence type="predicted"/>
<evidence type="ECO:0000259" key="1">
    <source>
        <dbReference type="Pfam" id="PF04073"/>
    </source>
</evidence>
<dbReference type="InterPro" id="IPR007214">
    <property type="entry name" value="YbaK/aa-tRNA-synth-assoc-dom"/>
</dbReference>
<dbReference type="GO" id="GO:0002161">
    <property type="term" value="F:aminoacyl-tRNA deacylase activity"/>
    <property type="evidence" value="ECO:0007669"/>
    <property type="project" value="InterPro"/>
</dbReference>
<dbReference type="AlphaFoldDB" id="A0A975JB34"/>
<keyword evidence="3" id="KW-1185">Reference proteome</keyword>
<sequence length="157" mass="16268">MGKSVNRVKRAAADLGLQIEVITLPESTRTAQQAADAVGCAVGQIAKSMIFEGAESGALKLVLVSGAHDLDLSRATEIFGEPLVRADPARVRRESGFAIGGVSPIGHLCEMPTWIDAALMTHDRVWAAGGAPETVFEIAPDTLRAACGAVIFSQGGG</sequence>
<dbReference type="EMBL" id="CP073581">
    <property type="protein sequence ID" value="QUJ75204.1"/>
    <property type="molecule type" value="Genomic_DNA"/>
</dbReference>
<dbReference type="Gene3D" id="3.90.960.10">
    <property type="entry name" value="YbaK/aminoacyl-tRNA synthetase-associated domain"/>
    <property type="match status" value="1"/>
</dbReference>
<dbReference type="RefSeq" id="WP_212703409.1">
    <property type="nucleotide sequence ID" value="NZ_CP073581.1"/>
</dbReference>
<organism evidence="2 3">
    <name type="scientific">Sulfitobacter albidus</name>
    <dbReference type="NCBI Taxonomy" id="2829501"/>
    <lineage>
        <taxon>Bacteria</taxon>
        <taxon>Pseudomonadati</taxon>
        <taxon>Pseudomonadota</taxon>
        <taxon>Alphaproteobacteria</taxon>
        <taxon>Rhodobacterales</taxon>
        <taxon>Roseobacteraceae</taxon>
        <taxon>Sulfitobacter</taxon>
    </lineage>
</organism>
<dbReference type="Proteomes" id="UP000683291">
    <property type="component" value="Chromosome 1"/>
</dbReference>
<dbReference type="KEGG" id="sual:KDD17_09215"/>
<dbReference type="PANTHER" id="PTHR30411:SF1">
    <property type="entry name" value="CYTOPLASMIC PROTEIN"/>
    <property type="match status" value="1"/>
</dbReference>
<feature type="domain" description="YbaK/aminoacyl-tRNA synthetase-associated" evidence="1">
    <location>
        <begin position="26"/>
        <end position="144"/>
    </location>
</feature>
<dbReference type="CDD" id="cd04333">
    <property type="entry name" value="ProX_deacylase"/>
    <property type="match status" value="1"/>
</dbReference>
<evidence type="ECO:0000313" key="3">
    <source>
        <dbReference type="Proteomes" id="UP000683291"/>
    </source>
</evidence>
<protein>
    <submittedName>
        <fullName evidence="2">YbaK/EbsC family protein</fullName>
    </submittedName>
</protein>
<name>A0A975JB34_9RHOB</name>
<reference evidence="2" key="1">
    <citation type="submission" date="2021-04" db="EMBL/GenBank/DDBJ databases">
        <title>Complete genome sequence for Sulfitobacter sp. strain JK7-1.</title>
        <authorList>
            <person name="Park S.-J."/>
        </authorList>
    </citation>
    <scope>NUCLEOTIDE SEQUENCE</scope>
    <source>
        <strain evidence="2">JK7-1</strain>
    </source>
</reference>
<dbReference type="SUPFAM" id="SSF55826">
    <property type="entry name" value="YbaK/ProRS associated domain"/>
    <property type="match status" value="1"/>
</dbReference>
<dbReference type="Pfam" id="PF04073">
    <property type="entry name" value="tRNA_edit"/>
    <property type="match status" value="1"/>
</dbReference>
<accession>A0A975JB34</accession>
<dbReference type="PANTHER" id="PTHR30411">
    <property type="entry name" value="CYTOPLASMIC PROTEIN"/>
    <property type="match status" value="1"/>
</dbReference>